<dbReference type="SUPFAM" id="SSF47413">
    <property type="entry name" value="lambda repressor-like DNA-binding domains"/>
    <property type="match status" value="1"/>
</dbReference>
<dbReference type="OrthoDB" id="9814553at2"/>
<dbReference type="GO" id="GO:0003700">
    <property type="term" value="F:DNA-binding transcription factor activity"/>
    <property type="evidence" value="ECO:0007669"/>
    <property type="project" value="TreeGrafter"/>
</dbReference>
<organism evidence="3 4">
    <name type="scientific">Clostridium niameyense</name>
    <dbReference type="NCBI Taxonomy" id="1622073"/>
    <lineage>
        <taxon>Bacteria</taxon>
        <taxon>Bacillati</taxon>
        <taxon>Bacillota</taxon>
        <taxon>Clostridia</taxon>
        <taxon>Eubacteriales</taxon>
        <taxon>Clostridiaceae</taxon>
        <taxon>Clostridium</taxon>
    </lineage>
</organism>
<dbReference type="RefSeq" id="WP_050608179.1">
    <property type="nucleotide sequence ID" value="NZ_CABKUB010000006.1"/>
</dbReference>
<dbReference type="Gene3D" id="1.10.260.40">
    <property type="entry name" value="lambda repressor-like DNA-binding domains"/>
    <property type="match status" value="1"/>
</dbReference>
<evidence type="ECO:0000259" key="2">
    <source>
        <dbReference type="PROSITE" id="PS50943"/>
    </source>
</evidence>
<dbReference type="CDD" id="cd00093">
    <property type="entry name" value="HTH_XRE"/>
    <property type="match status" value="1"/>
</dbReference>
<dbReference type="InterPro" id="IPR014710">
    <property type="entry name" value="RmlC-like_jellyroll"/>
</dbReference>
<dbReference type="InterPro" id="IPR011051">
    <property type="entry name" value="RmlC_Cupin_sf"/>
</dbReference>
<comment type="caution">
    <text evidence="3">The sequence shown here is derived from an EMBL/GenBank/DDBJ whole genome shotgun (WGS) entry which is preliminary data.</text>
</comment>
<dbReference type="Gene3D" id="2.60.120.10">
    <property type="entry name" value="Jelly Rolls"/>
    <property type="match status" value="1"/>
</dbReference>
<accession>A0A6M0RA89</accession>
<evidence type="ECO:0000313" key="4">
    <source>
        <dbReference type="Proteomes" id="UP000473885"/>
    </source>
</evidence>
<name>A0A6M0RA89_9CLOT</name>
<keyword evidence="1" id="KW-0238">DNA-binding</keyword>
<dbReference type="SUPFAM" id="SSF51182">
    <property type="entry name" value="RmlC-like cupins"/>
    <property type="match status" value="1"/>
</dbReference>
<dbReference type="GO" id="GO:0005829">
    <property type="term" value="C:cytosol"/>
    <property type="evidence" value="ECO:0007669"/>
    <property type="project" value="TreeGrafter"/>
</dbReference>
<dbReference type="PANTHER" id="PTHR46797">
    <property type="entry name" value="HTH-TYPE TRANSCRIPTIONAL REGULATOR"/>
    <property type="match status" value="1"/>
</dbReference>
<dbReference type="PANTHER" id="PTHR46797:SF25">
    <property type="entry name" value="TRANSCRIPTIONAL REGULATOR"/>
    <property type="match status" value="1"/>
</dbReference>
<dbReference type="SMART" id="SM00530">
    <property type="entry name" value="HTH_XRE"/>
    <property type="match status" value="1"/>
</dbReference>
<feature type="domain" description="HTH cro/C1-type" evidence="2">
    <location>
        <begin position="9"/>
        <end position="63"/>
    </location>
</feature>
<gene>
    <name evidence="3" type="ORF">FDF74_07960</name>
</gene>
<dbReference type="PROSITE" id="PS50943">
    <property type="entry name" value="HTH_CROC1"/>
    <property type="match status" value="1"/>
</dbReference>
<reference evidence="3 4" key="1">
    <citation type="submission" date="2019-04" db="EMBL/GenBank/DDBJ databases">
        <title>Genome sequencing of Clostridium botulinum Groups I-IV and Clostridium butyricum.</title>
        <authorList>
            <person name="Brunt J."/>
            <person name="Van Vliet A.H.M."/>
            <person name="Stringer S.C."/>
            <person name="Carter A.T."/>
            <person name="Peck M.W."/>
        </authorList>
    </citation>
    <scope>NUCLEOTIDE SEQUENCE [LARGE SCALE GENOMIC DNA]</scope>
    <source>
        <strain evidence="3 4">IFR 18/094</strain>
    </source>
</reference>
<dbReference type="InterPro" id="IPR010982">
    <property type="entry name" value="Lambda_DNA-bd_dom_sf"/>
</dbReference>
<sequence length="181" mass="20575">MINEIADKIRDLRKKKNFTLKDLSKKTGLSVSFLSQVENNSSSLAITSLKRIADALDVSMSYFFKEPMSHNFLVKNEDQEVFQIEHSNSKFARLSGTFPQRNMEAMMLIIPAEQKHGDKYGHIGEEFIYVLEGVIILNLDGKEFIAKKGDSIHFPSTSPHILINPLKEDAKILTIVYPVLF</sequence>
<protein>
    <submittedName>
        <fullName evidence="3">Helix-turn-helix domain-containing protein</fullName>
    </submittedName>
</protein>
<evidence type="ECO:0000256" key="1">
    <source>
        <dbReference type="ARBA" id="ARBA00023125"/>
    </source>
</evidence>
<dbReference type="InterPro" id="IPR050807">
    <property type="entry name" value="TransReg_Diox_bact_type"/>
</dbReference>
<proteinExistence type="predicted"/>
<dbReference type="Proteomes" id="UP000473885">
    <property type="component" value="Unassembled WGS sequence"/>
</dbReference>
<keyword evidence="4" id="KW-1185">Reference proteome</keyword>
<dbReference type="Pfam" id="PF01381">
    <property type="entry name" value="HTH_3"/>
    <property type="match status" value="1"/>
</dbReference>
<evidence type="ECO:0000313" key="3">
    <source>
        <dbReference type="EMBL" id="NEZ47142.1"/>
    </source>
</evidence>
<dbReference type="Pfam" id="PF07883">
    <property type="entry name" value="Cupin_2"/>
    <property type="match status" value="1"/>
</dbReference>
<dbReference type="AlphaFoldDB" id="A0A6M0RA89"/>
<dbReference type="CDD" id="cd02209">
    <property type="entry name" value="cupin_XRE_C"/>
    <property type="match status" value="1"/>
</dbReference>
<dbReference type="GO" id="GO:0003677">
    <property type="term" value="F:DNA binding"/>
    <property type="evidence" value="ECO:0007669"/>
    <property type="project" value="UniProtKB-KW"/>
</dbReference>
<dbReference type="InterPro" id="IPR001387">
    <property type="entry name" value="Cro/C1-type_HTH"/>
</dbReference>
<dbReference type="InterPro" id="IPR013096">
    <property type="entry name" value="Cupin_2"/>
</dbReference>
<dbReference type="EMBL" id="SXDP01000005">
    <property type="protein sequence ID" value="NEZ47142.1"/>
    <property type="molecule type" value="Genomic_DNA"/>
</dbReference>